<comment type="caution">
    <text evidence="3">The sequence shown here is derived from an EMBL/GenBank/DDBJ whole genome shotgun (WGS) entry which is preliminary data.</text>
</comment>
<keyword evidence="1" id="KW-1133">Transmembrane helix</keyword>
<feature type="domain" description="DUF11" evidence="2">
    <location>
        <begin position="63"/>
        <end position="164"/>
    </location>
</feature>
<sequence length="206" mass="22704">MKQKYFNLKLISVLAGFLAFGLIMPKLALGQYYSQGETKRSLSIDKKIRPINSNKSFDNIDKDEKSFVEGDSLDFSILVENTGNQELSNLKVNDYLPAYQNIIFNPGNYDKDNVNINWVIDRLGVGESKVFTIRTKIGSIITAYSQMITNKVCVNGDNLSDCDSASFFVTGKSVPSTGSGGILIQSLLGVFGAGIALVVRRFTRGY</sequence>
<name>A0A2M7TTV3_9BACT</name>
<dbReference type="InterPro" id="IPR013783">
    <property type="entry name" value="Ig-like_fold"/>
</dbReference>
<dbReference type="Pfam" id="PF01345">
    <property type="entry name" value="DUF11"/>
    <property type="match status" value="1"/>
</dbReference>
<protein>
    <recommendedName>
        <fullName evidence="2">DUF11 domain-containing protein</fullName>
    </recommendedName>
</protein>
<reference evidence="4" key="1">
    <citation type="submission" date="2017-09" db="EMBL/GenBank/DDBJ databases">
        <title>Depth-based differentiation of microbial function through sediment-hosted aquifers and enrichment of novel symbionts in the deep terrestrial subsurface.</title>
        <authorList>
            <person name="Probst A.J."/>
            <person name="Ladd B."/>
            <person name="Jarett J.K."/>
            <person name="Geller-Mcgrath D.E."/>
            <person name="Sieber C.M.K."/>
            <person name="Emerson J.B."/>
            <person name="Anantharaman K."/>
            <person name="Thomas B.C."/>
            <person name="Malmstrom R."/>
            <person name="Stieglmeier M."/>
            <person name="Klingl A."/>
            <person name="Woyke T."/>
            <person name="Ryan C.M."/>
            <person name="Banfield J.F."/>
        </authorList>
    </citation>
    <scope>NUCLEOTIDE SEQUENCE [LARGE SCALE GENOMIC DNA]</scope>
</reference>
<gene>
    <name evidence="3" type="ORF">COY20_02260</name>
</gene>
<feature type="transmembrane region" description="Helical" evidence="1">
    <location>
        <begin position="182"/>
        <end position="199"/>
    </location>
</feature>
<keyword evidence="1" id="KW-0472">Membrane</keyword>
<dbReference type="Proteomes" id="UP000229336">
    <property type="component" value="Unassembled WGS sequence"/>
</dbReference>
<proteinExistence type="predicted"/>
<dbReference type="Gene3D" id="2.60.40.10">
    <property type="entry name" value="Immunoglobulins"/>
    <property type="match status" value="1"/>
</dbReference>
<evidence type="ECO:0000313" key="3">
    <source>
        <dbReference type="EMBL" id="PIZ59026.1"/>
    </source>
</evidence>
<evidence type="ECO:0000259" key="2">
    <source>
        <dbReference type="Pfam" id="PF01345"/>
    </source>
</evidence>
<organism evidence="3 4">
    <name type="scientific">Candidatus Shapirobacteria bacterium CG_4_10_14_0_2_um_filter_40_12</name>
    <dbReference type="NCBI Taxonomy" id="1974871"/>
    <lineage>
        <taxon>Bacteria</taxon>
        <taxon>Candidatus Shapironibacteriota</taxon>
    </lineage>
</organism>
<dbReference type="AlphaFoldDB" id="A0A2M7TTV3"/>
<keyword evidence="1" id="KW-0812">Transmembrane</keyword>
<dbReference type="EMBL" id="PFNX01000048">
    <property type="protein sequence ID" value="PIZ59026.1"/>
    <property type="molecule type" value="Genomic_DNA"/>
</dbReference>
<accession>A0A2M7TTV3</accession>
<dbReference type="InterPro" id="IPR001434">
    <property type="entry name" value="OmcB-like_DUF11"/>
</dbReference>
<evidence type="ECO:0000256" key="1">
    <source>
        <dbReference type="SAM" id="Phobius"/>
    </source>
</evidence>
<evidence type="ECO:0000313" key="4">
    <source>
        <dbReference type="Proteomes" id="UP000229336"/>
    </source>
</evidence>